<dbReference type="InterPro" id="IPR013094">
    <property type="entry name" value="AB_hydrolase_3"/>
</dbReference>
<dbReference type="PANTHER" id="PTHR23024">
    <property type="entry name" value="ARYLACETAMIDE DEACETYLASE"/>
    <property type="match status" value="1"/>
</dbReference>
<dbReference type="Proteomes" id="UP000325577">
    <property type="component" value="Linkage Group LG8"/>
</dbReference>
<reference evidence="3 4" key="1">
    <citation type="submission" date="2019-09" db="EMBL/GenBank/DDBJ databases">
        <title>A chromosome-level genome assembly of the Chinese tupelo Nyssa sinensis.</title>
        <authorList>
            <person name="Yang X."/>
            <person name="Kang M."/>
            <person name="Yang Y."/>
            <person name="Xiong H."/>
            <person name="Wang M."/>
            <person name="Zhang Z."/>
            <person name="Wang Z."/>
            <person name="Wu H."/>
            <person name="Ma T."/>
            <person name="Liu J."/>
            <person name="Xi Z."/>
        </authorList>
    </citation>
    <scope>NUCLEOTIDE SEQUENCE [LARGE SCALE GENOMIC DNA]</scope>
    <source>
        <strain evidence="3">J267</strain>
        <tissue evidence="3">Leaf</tissue>
    </source>
</reference>
<comment type="similarity">
    <text evidence="1">Belongs to the 'GDXG' lipolytic enzyme family.</text>
</comment>
<gene>
    <name evidence="3" type="ORF">F0562_017334</name>
</gene>
<dbReference type="Pfam" id="PF07859">
    <property type="entry name" value="Abhydrolase_3"/>
    <property type="match status" value="2"/>
</dbReference>
<dbReference type="Gene3D" id="3.40.50.1820">
    <property type="entry name" value="alpha/beta hydrolase"/>
    <property type="match status" value="2"/>
</dbReference>
<keyword evidence="4" id="KW-1185">Reference proteome</keyword>
<accession>A0A5J4ZH60</accession>
<evidence type="ECO:0000256" key="1">
    <source>
        <dbReference type="ARBA" id="ARBA00010515"/>
    </source>
</evidence>
<dbReference type="OrthoDB" id="408631at2759"/>
<dbReference type="GO" id="GO:0016787">
    <property type="term" value="F:hydrolase activity"/>
    <property type="evidence" value="ECO:0007669"/>
    <property type="project" value="InterPro"/>
</dbReference>
<feature type="domain" description="Alpha/beta hydrolase fold-3" evidence="2">
    <location>
        <begin position="2"/>
        <end position="195"/>
    </location>
</feature>
<name>A0A5J4ZH60_9ASTE</name>
<evidence type="ECO:0000259" key="2">
    <source>
        <dbReference type="Pfam" id="PF07859"/>
    </source>
</evidence>
<dbReference type="SUPFAM" id="SSF53474">
    <property type="entry name" value="alpha/beta-Hydrolases"/>
    <property type="match status" value="2"/>
</dbReference>
<evidence type="ECO:0000313" key="4">
    <source>
        <dbReference type="Proteomes" id="UP000325577"/>
    </source>
</evidence>
<organism evidence="3 4">
    <name type="scientific">Nyssa sinensis</name>
    <dbReference type="NCBI Taxonomy" id="561372"/>
    <lineage>
        <taxon>Eukaryota</taxon>
        <taxon>Viridiplantae</taxon>
        <taxon>Streptophyta</taxon>
        <taxon>Embryophyta</taxon>
        <taxon>Tracheophyta</taxon>
        <taxon>Spermatophyta</taxon>
        <taxon>Magnoliopsida</taxon>
        <taxon>eudicotyledons</taxon>
        <taxon>Gunneridae</taxon>
        <taxon>Pentapetalae</taxon>
        <taxon>asterids</taxon>
        <taxon>Cornales</taxon>
        <taxon>Nyssaceae</taxon>
        <taxon>Nyssa</taxon>
    </lineage>
</organism>
<dbReference type="InterPro" id="IPR050466">
    <property type="entry name" value="Carboxylest/Gibb_receptor"/>
</dbReference>
<proteinExistence type="inferred from homology"/>
<evidence type="ECO:0000313" key="3">
    <source>
        <dbReference type="EMBL" id="KAA8516848.1"/>
    </source>
</evidence>
<dbReference type="PANTHER" id="PTHR23024:SF416">
    <property type="entry name" value="CARBOXYLESTERASE 15-RELATED"/>
    <property type="match status" value="1"/>
</dbReference>
<dbReference type="AlphaFoldDB" id="A0A5J4ZH60"/>
<sequence length="393" mass="44052">MQALIVSPDCRLAPEHKLPAAIDDAHIALRWLKEEALSEDTDMWLRDGVDFDRVFILGDSSGGNTAHHLAVRLGAGSKELAPVRVRGYVLLAPFFGGIVRTKSEEETPCEAFWNLEMYNRFWRLSIPDGATLDHPFVNPFGPLSPCLKGVALDPILAVVGGGEILKDRVEDYARRLKELGKKIEYVEFEGKQHALVVTPDYRLAPKHKLPAAIDDAHNALKWLKEEALSENTDMWLHDGVDFDRVFILGDSFGGNMAHHLVVRLGTSSKELAPIRVRGYVLLAPFFGGIVKTKFWRLSIPDGATLDHPFVNPFGPLSPRLKWVALDLILVVVGGGEILKDRVENYARRLKEMGKKIEYVEFEGKQHGFFTDHSFSEEAKVLMQIIKGFMFGMN</sequence>
<protein>
    <recommendedName>
        <fullName evidence="2">Alpha/beta hydrolase fold-3 domain-containing protein</fullName>
    </recommendedName>
</protein>
<feature type="domain" description="Alpha/beta hydrolase fold-3" evidence="2">
    <location>
        <begin position="293"/>
        <end position="369"/>
    </location>
</feature>
<dbReference type="EMBL" id="CM018051">
    <property type="protein sequence ID" value="KAA8516848.1"/>
    <property type="molecule type" value="Genomic_DNA"/>
</dbReference>
<dbReference type="InterPro" id="IPR029058">
    <property type="entry name" value="AB_hydrolase_fold"/>
</dbReference>